<dbReference type="EMBL" id="WNYA01000131">
    <property type="protein sequence ID" value="KAG8549822.1"/>
    <property type="molecule type" value="Genomic_DNA"/>
</dbReference>
<name>A0AAV6ZKB5_ENGPU</name>
<organism evidence="1 2">
    <name type="scientific">Engystomops pustulosus</name>
    <name type="common">Tungara frog</name>
    <name type="synonym">Physalaemus pustulosus</name>
    <dbReference type="NCBI Taxonomy" id="76066"/>
    <lineage>
        <taxon>Eukaryota</taxon>
        <taxon>Metazoa</taxon>
        <taxon>Chordata</taxon>
        <taxon>Craniata</taxon>
        <taxon>Vertebrata</taxon>
        <taxon>Euteleostomi</taxon>
        <taxon>Amphibia</taxon>
        <taxon>Batrachia</taxon>
        <taxon>Anura</taxon>
        <taxon>Neobatrachia</taxon>
        <taxon>Hyloidea</taxon>
        <taxon>Leptodactylidae</taxon>
        <taxon>Leiuperinae</taxon>
        <taxon>Engystomops</taxon>
    </lineage>
</organism>
<proteinExistence type="predicted"/>
<evidence type="ECO:0000313" key="1">
    <source>
        <dbReference type="EMBL" id="KAG8549822.1"/>
    </source>
</evidence>
<comment type="caution">
    <text evidence="1">The sequence shown here is derived from an EMBL/GenBank/DDBJ whole genome shotgun (WGS) entry which is preliminary data.</text>
</comment>
<reference evidence="1" key="1">
    <citation type="thesis" date="2020" institute="ProQuest LLC" country="789 East Eisenhower Parkway, Ann Arbor, MI, USA">
        <title>Comparative Genomics and Chromosome Evolution.</title>
        <authorList>
            <person name="Mudd A.B."/>
        </authorList>
    </citation>
    <scope>NUCLEOTIDE SEQUENCE</scope>
    <source>
        <strain evidence="1">237g6f4</strain>
        <tissue evidence="1">Blood</tissue>
    </source>
</reference>
<keyword evidence="2" id="KW-1185">Reference proteome</keyword>
<gene>
    <name evidence="1" type="ORF">GDO81_019624</name>
</gene>
<dbReference type="Proteomes" id="UP000824782">
    <property type="component" value="Unassembled WGS sequence"/>
</dbReference>
<protein>
    <submittedName>
        <fullName evidence="1">Uncharacterized protein</fullName>
    </submittedName>
</protein>
<accession>A0AAV6ZKB5</accession>
<sequence>MLVPASTNLIIRTNSLINLPEGEATASRDLEDNDKQKLQNFIEKLFLNNKFAFITGEGCLMCGPGRGHGSKFSLWDLVTPATDRKRV</sequence>
<evidence type="ECO:0000313" key="2">
    <source>
        <dbReference type="Proteomes" id="UP000824782"/>
    </source>
</evidence>
<dbReference type="AlphaFoldDB" id="A0AAV6ZKB5"/>